<evidence type="ECO:0008006" key="4">
    <source>
        <dbReference type="Google" id="ProtNLM"/>
    </source>
</evidence>
<accession>A0AAE0M9M8</accession>
<sequence>MLWMGWGTLLSFLSFSYSHAHTACLSLCVCVCVCGPRCLPDNCFSCPSFSDPPLTMFPFRTRCEKRTDGLIKFPAVYFFLSTCHPAAGLTTRRKEEATAREGGFLILAPSPTDRKHGGGMSSYIYTHDQAYEMGQSM</sequence>
<feature type="chain" id="PRO_5042057730" description="Secreted protein" evidence="1">
    <location>
        <begin position="19"/>
        <end position="137"/>
    </location>
</feature>
<protein>
    <recommendedName>
        <fullName evidence="4">Secreted protein</fullName>
    </recommendedName>
</protein>
<dbReference type="EMBL" id="JAUEPO010000004">
    <property type="protein sequence ID" value="KAK3324050.1"/>
    <property type="molecule type" value="Genomic_DNA"/>
</dbReference>
<keyword evidence="3" id="KW-1185">Reference proteome</keyword>
<reference evidence="2" key="1">
    <citation type="journal article" date="2023" name="Mol. Phylogenet. Evol.">
        <title>Genome-scale phylogeny and comparative genomics of the fungal order Sordariales.</title>
        <authorList>
            <person name="Hensen N."/>
            <person name="Bonometti L."/>
            <person name="Westerberg I."/>
            <person name="Brannstrom I.O."/>
            <person name="Guillou S."/>
            <person name="Cros-Aarteil S."/>
            <person name="Calhoun S."/>
            <person name="Haridas S."/>
            <person name="Kuo A."/>
            <person name="Mondo S."/>
            <person name="Pangilinan J."/>
            <person name="Riley R."/>
            <person name="LaButti K."/>
            <person name="Andreopoulos B."/>
            <person name="Lipzen A."/>
            <person name="Chen C."/>
            <person name="Yan M."/>
            <person name="Daum C."/>
            <person name="Ng V."/>
            <person name="Clum A."/>
            <person name="Steindorff A."/>
            <person name="Ohm R.A."/>
            <person name="Martin F."/>
            <person name="Silar P."/>
            <person name="Natvig D.O."/>
            <person name="Lalanne C."/>
            <person name="Gautier V."/>
            <person name="Ament-Velasquez S.L."/>
            <person name="Kruys A."/>
            <person name="Hutchinson M.I."/>
            <person name="Powell A.J."/>
            <person name="Barry K."/>
            <person name="Miller A.N."/>
            <person name="Grigoriev I.V."/>
            <person name="Debuchy R."/>
            <person name="Gladieux P."/>
            <person name="Hiltunen Thoren M."/>
            <person name="Johannesson H."/>
        </authorList>
    </citation>
    <scope>NUCLEOTIDE SEQUENCE</scope>
    <source>
        <strain evidence="2">SMH4131-1</strain>
    </source>
</reference>
<name>A0AAE0M9M8_9PEZI</name>
<evidence type="ECO:0000313" key="3">
    <source>
        <dbReference type="Proteomes" id="UP001286456"/>
    </source>
</evidence>
<evidence type="ECO:0000256" key="1">
    <source>
        <dbReference type="SAM" id="SignalP"/>
    </source>
</evidence>
<feature type="signal peptide" evidence="1">
    <location>
        <begin position="1"/>
        <end position="18"/>
    </location>
</feature>
<reference evidence="2" key="2">
    <citation type="submission" date="2023-06" db="EMBL/GenBank/DDBJ databases">
        <authorList>
            <consortium name="Lawrence Berkeley National Laboratory"/>
            <person name="Haridas S."/>
            <person name="Hensen N."/>
            <person name="Bonometti L."/>
            <person name="Westerberg I."/>
            <person name="Brannstrom I.O."/>
            <person name="Guillou S."/>
            <person name="Cros-Aarteil S."/>
            <person name="Calhoun S."/>
            <person name="Kuo A."/>
            <person name="Mondo S."/>
            <person name="Pangilinan J."/>
            <person name="Riley R."/>
            <person name="Labutti K."/>
            <person name="Andreopoulos B."/>
            <person name="Lipzen A."/>
            <person name="Chen C."/>
            <person name="Yanf M."/>
            <person name="Daum C."/>
            <person name="Ng V."/>
            <person name="Clum A."/>
            <person name="Steindorff A."/>
            <person name="Ohm R."/>
            <person name="Martin F."/>
            <person name="Silar P."/>
            <person name="Natvig D."/>
            <person name="Lalanne C."/>
            <person name="Gautier V."/>
            <person name="Ament-Velasquez S.L."/>
            <person name="Kruys A."/>
            <person name="Hutchinson M.I."/>
            <person name="Powell A.J."/>
            <person name="Barry K."/>
            <person name="Miller A.N."/>
            <person name="Grigoriev I.V."/>
            <person name="Debuchy R."/>
            <person name="Gladieux P."/>
            <person name="Thoren M.H."/>
            <person name="Johannesson H."/>
        </authorList>
    </citation>
    <scope>NUCLEOTIDE SEQUENCE</scope>
    <source>
        <strain evidence="2">SMH4131-1</strain>
    </source>
</reference>
<gene>
    <name evidence="2" type="ORF">B0T19DRAFT_220642</name>
</gene>
<comment type="caution">
    <text evidence="2">The sequence shown here is derived from an EMBL/GenBank/DDBJ whole genome shotgun (WGS) entry which is preliminary data.</text>
</comment>
<dbReference type="Proteomes" id="UP001286456">
    <property type="component" value="Unassembled WGS sequence"/>
</dbReference>
<dbReference type="AlphaFoldDB" id="A0AAE0M9M8"/>
<evidence type="ECO:0000313" key="2">
    <source>
        <dbReference type="EMBL" id="KAK3324050.1"/>
    </source>
</evidence>
<proteinExistence type="predicted"/>
<keyword evidence="1" id="KW-0732">Signal</keyword>
<organism evidence="2 3">
    <name type="scientific">Cercophora scortea</name>
    <dbReference type="NCBI Taxonomy" id="314031"/>
    <lineage>
        <taxon>Eukaryota</taxon>
        <taxon>Fungi</taxon>
        <taxon>Dikarya</taxon>
        <taxon>Ascomycota</taxon>
        <taxon>Pezizomycotina</taxon>
        <taxon>Sordariomycetes</taxon>
        <taxon>Sordariomycetidae</taxon>
        <taxon>Sordariales</taxon>
        <taxon>Lasiosphaeriaceae</taxon>
        <taxon>Cercophora</taxon>
    </lineage>
</organism>